<keyword evidence="2" id="KW-0472">Membrane</keyword>
<keyword evidence="2" id="KW-0812">Transmembrane</keyword>
<gene>
    <name evidence="4" type="ORF">SAMN05892877_10654</name>
</gene>
<proteinExistence type="predicted"/>
<reference evidence="4 5" key="1">
    <citation type="submission" date="2017-08" db="EMBL/GenBank/DDBJ databases">
        <authorList>
            <person name="de Groot N.N."/>
        </authorList>
    </citation>
    <scope>NUCLEOTIDE SEQUENCE [LARGE SCALE GENOMIC DNA]</scope>
    <source>
        <strain evidence="4 5">JC85</strain>
    </source>
</reference>
<dbReference type="GO" id="GO:0016491">
    <property type="term" value="F:oxidoreductase activity"/>
    <property type="evidence" value="ECO:0007669"/>
    <property type="project" value="UniProtKB-KW"/>
</dbReference>
<keyword evidence="2" id="KW-1133">Transmembrane helix</keyword>
<dbReference type="PANTHER" id="PTHR13847">
    <property type="entry name" value="SARCOSINE DEHYDROGENASE-RELATED"/>
    <property type="match status" value="1"/>
</dbReference>
<dbReference type="RefSeq" id="WP_097138892.1">
    <property type="nucleotide sequence ID" value="NZ_OBQD01000006.1"/>
</dbReference>
<evidence type="ECO:0000256" key="2">
    <source>
        <dbReference type="SAM" id="Phobius"/>
    </source>
</evidence>
<evidence type="ECO:0000259" key="3">
    <source>
        <dbReference type="Pfam" id="PF01266"/>
    </source>
</evidence>
<dbReference type="OrthoDB" id="7421214at2"/>
<dbReference type="SUPFAM" id="SSF51905">
    <property type="entry name" value="FAD/NAD(P)-binding domain"/>
    <property type="match status" value="1"/>
</dbReference>
<dbReference type="InterPro" id="IPR006076">
    <property type="entry name" value="FAD-dep_OxRdtase"/>
</dbReference>
<dbReference type="AlphaFoldDB" id="A0A285UCW0"/>
<evidence type="ECO:0000313" key="5">
    <source>
        <dbReference type="Proteomes" id="UP000219167"/>
    </source>
</evidence>
<dbReference type="Proteomes" id="UP000219167">
    <property type="component" value="Unassembled WGS sequence"/>
</dbReference>
<accession>A0A285UCW0</accession>
<dbReference type="EMBL" id="OBQD01000006">
    <property type="protein sequence ID" value="SOC39537.1"/>
    <property type="molecule type" value="Genomic_DNA"/>
</dbReference>
<sequence>MQHYDVAIVGGGIAGLSLAYFLAPQRSVVVLERESAHGYHSTGRSAAEFTLRDNTAAVNALARVSHAFMSDPPAEFAAVPLLTRRGSLWIGEAGKEEAVESARRKAEASGAGVVALTVEEAVARAPFLDPAYVAAAYFDPDYWDIDVDALLQGYARGARRSGAEFLNGAELVHARHEDCRWRIETSTGHLSAGLLVNAGGGWADAIAQICGVAPAGIVPHRRTAITVGLPDGIDALALPEINEIDETYYFKPDAGRLLASPADETPCEPADVQPEEIDIAYAAHYLQEATTLTIGRIASSWAGMRSFSADRLPVIGPANDNPAFFWLAGQGGYGILSSPALGRLAAHLLTGIPLPPDFAREGVEPAVFSPARFG</sequence>
<keyword evidence="5" id="KW-1185">Reference proteome</keyword>
<dbReference type="GO" id="GO:0005737">
    <property type="term" value="C:cytoplasm"/>
    <property type="evidence" value="ECO:0007669"/>
    <property type="project" value="TreeGrafter"/>
</dbReference>
<protein>
    <submittedName>
        <fullName evidence="4">D-arginine dehydrogenase</fullName>
    </submittedName>
</protein>
<feature type="domain" description="FAD dependent oxidoreductase" evidence="3">
    <location>
        <begin position="5"/>
        <end position="348"/>
    </location>
</feature>
<feature type="transmembrane region" description="Helical" evidence="2">
    <location>
        <begin position="6"/>
        <end position="23"/>
    </location>
</feature>
<dbReference type="PANTHER" id="PTHR13847:SF287">
    <property type="entry name" value="FAD-DEPENDENT OXIDOREDUCTASE DOMAIN-CONTAINING PROTEIN 1"/>
    <property type="match status" value="1"/>
</dbReference>
<evidence type="ECO:0000313" key="4">
    <source>
        <dbReference type="EMBL" id="SOC39537.1"/>
    </source>
</evidence>
<dbReference type="Pfam" id="PF01266">
    <property type="entry name" value="DAO"/>
    <property type="match status" value="1"/>
</dbReference>
<dbReference type="Gene3D" id="3.50.50.60">
    <property type="entry name" value="FAD/NAD(P)-binding domain"/>
    <property type="match status" value="1"/>
</dbReference>
<name>A0A285UCW0_9HYPH</name>
<dbReference type="Gene3D" id="3.30.9.10">
    <property type="entry name" value="D-Amino Acid Oxidase, subunit A, domain 2"/>
    <property type="match status" value="1"/>
</dbReference>
<keyword evidence="1" id="KW-0560">Oxidoreductase</keyword>
<evidence type="ECO:0000256" key="1">
    <source>
        <dbReference type="ARBA" id="ARBA00023002"/>
    </source>
</evidence>
<dbReference type="InterPro" id="IPR036188">
    <property type="entry name" value="FAD/NAD-bd_sf"/>
</dbReference>
<organism evidence="4 5">
    <name type="scientific">Rhizobium subbaraonis</name>
    <dbReference type="NCBI Taxonomy" id="908946"/>
    <lineage>
        <taxon>Bacteria</taxon>
        <taxon>Pseudomonadati</taxon>
        <taxon>Pseudomonadota</taxon>
        <taxon>Alphaproteobacteria</taxon>
        <taxon>Hyphomicrobiales</taxon>
        <taxon>Rhizobiaceae</taxon>
        <taxon>Rhizobium/Agrobacterium group</taxon>
        <taxon>Rhizobium</taxon>
    </lineage>
</organism>